<evidence type="ECO:0000256" key="2">
    <source>
        <dbReference type="ARBA" id="ARBA00022448"/>
    </source>
</evidence>
<dbReference type="InterPro" id="IPR011527">
    <property type="entry name" value="ABC1_TM_dom"/>
</dbReference>
<feature type="transmembrane region" description="Helical" evidence="9">
    <location>
        <begin position="173"/>
        <end position="195"/>
    </location>
</feature>
<dbReference type="GO" id="GO:0008233">
    <property type="term" value="F:peptidase activity"/>
    <property type="evidence" value="ECO:0007669"/>
    <property type="project" value="InterPro"/>
</dbReference>
<sequence length="726" mass="79798">MTQPQSDWIFGSSREQFVDPLLDALVLLSKYYGTPASEDSLSSGLPLVNNRLTVELFPRAAERAGLSARLADQRLLKIHELLLPCVLLLKNHSCCILMSIDHQAGSARILQPESGDGEVEIGIESLEEIYSGHLFYIRKKYQFDQRSPDVLNTREGHWFWSTFRSALPIYRDVLLASLLINLFAVASPLFVMNVYDRIVPNLAFDSLWVLAIGVGLVFVFDLILKHLRSYFIDVAGKKLDLQLSAKIFAKVMGIRLEARPLSVGAFANNLQSFETIREFITSATLGALIDLPFALLFLLVIWIVGGPLALVPLFVMVVLVGYSLYIQKPLAKQIELTSKIASQKQATLVEGLTGIEAVKINGAQSQYQVIWEQAVSKMGQHDIQTRKLANGASTLSGFMQQMMTVGIVVLGVYLVAAGELSMGGIIASVMLSGRAVQPLAQLSLLATRYNQAKASMSLINNVMDMPVEEEEGKSYVSRPKLKGQIEFDKVSFAYPGQQSYALHEVSFVIRPGERVALIGGIGAGKSSLEKLILGLYQPTSGDVRIDGVNIAQLHPADLRRNIGSITQESHLFFGSIRDNIIMGAPFTSDENLLRAAEWGGVTEFTNHDPDGLERQVGEGGRQLSGGQRQSVAAARAIVMDPPILLLDEPTSQLDRKSEVRLMNQLKLLDQSKTVILSTHKSGLLDVVDRIIVLENGRLVADGPKAEVVNWLREGVNQQKAKREAQA</sequence>
<feature type="domain" description="ABC transporter" evidence="10">
    <location>
        <begin position="485"/>
        <end position="720"/>
    </location>
</feature>
<dbReference type="Pfam" id="PF00664">
    <property type="entry name" value="ABC_membrane"/>
    <property type="match status" value="1"/>
</dbReference>
<dbReference type="InterPro" id="IPR039421">
    <property type="entry name" value="Type_1_exporter"/>
</dbReference>
<keyword evidence="4 9" id="KW-0812">Transmembrane</keyword>
<evidence type="ECO:0000259" key="12">
    <source>
        <dbReference type="PROSITE" id="PS50990"/>
    </source>
</evidence>
<dbReference type="InterPro" id="IPR017750">
    <property type="entry name" value="ATPase_T1SS"/>
</dbReference>
<evidence type="ECO:0000256" key="4">
    <source>
        <dbReference type="ARBA" id="ARBA00022692"/>
    </source>
</evidence>
<evidence type="ECO:0000313" key="14">
    <source>
        <dbReference type="Proteomes" id="UP000198749"/>
    </source>
</evidence>
<evidence type="ECO:0000256" key="9">
    <source>
        <dbReference type="SAM" id="Phobius"/>
    </source>
</evidence>
<evidence type="ECO:0000256" key="8">
    <source>
        <dbReference type="ARBA" id="ARBA00023136"/>
    </source>
</evidence>
<dbReference type="CDD" id="cd03245">
    <property type="entry name" value="ABCC_bacteriocin_exporters"/>
    <property type="match status" value="1"/>
</dbReference>
<dbReference type="GO" id="GO:0034040">
    <property type="term" value="F:ATPase-coupled lipid transmembrane transporter activity"/>
    <property type="evidence" value="ECO:0007669"/>
    <property type="project" value="TreeGrafter"/>
</dbReference>
<keyword evidence="5" id="KW-0547">Nucleotide-binding</keyword>
<dbReference type="PANTHER" id="PTHR24221:SF248">
    <property type="entry name" value="ABC TRANSPORTER TRANSMEMBRANE REGION"/>
    <property type="match status" value="1"/>
</dbReference>
<dbReference type="SUPFAM" id="SSF52540">
    <property type="entry name" value="P-loop containing nucleoside triphosphate hydrolases"/>
    <property type="match status" value="1"/>
</dbReference>
<keyword evidence="7 9" id="KW-1133">Transmembrane helix</keyword>
<gene>
    <name evidence="13" type="ORF">SAMN03080615_01560</name>
</gene>
<evidence type="ECO:0000256" key="3">
    <source>
        <dbReference type="ARBA" id="ARBA00022475"/>
    </source>
</evidence>
<dbReference type="CDD" id="cd02421">
    <property type="entry name" value="Peptidase_C39_likeD"/>
    <property type="match status" value="1"/>
</dbReference>
<keyword evidence="14" id="KW-1185">Reference proteome</keyword>
<evidence type="ECO:0000313" key="13">
    <source>
        <dbReference type="EMBL" id="SEQ43940.1"/>
    </source>
</evidence>
<keyword evidence="3" id="KW-1003">Cell membrane</keyword>
<dbReference type="NCBIfam" id="TIGR03375">
    <property type="entry name" value="type_I_sec_LssB"/>
    <property type="match status" value="1"/>
</dbReference>
<evidence type="ECO:0000256" key="7">
    <source>
        <dbReference type="ARBA" id="ARBA00022989"/>
    </source>
</evidence>
<dbReference type="Pfam" id="PF03412">
    <property type="entry name" value="Peptidase_C39"/>
    <property type="match status" value="1"/>
</dbReference>
<dbReference type="FunFam" id="3.40.50.300:FF:000299">
    <property type="entry name" value="ABC transporter ATP-binding protein/permease"/>
    <property type="match status" value="1"/>
</dbReference>
<keyword evidence="8 9" id="KW-0472">Membrane</keyword>
<name>A0A1H9G1C7_9GAMM</name>
<dbReference type="AlphaFoldDB" id="A0A1H9G1C7"/>
<dbReference type="OrthoDB" id="9806127at2"/>
<comment type="subcellular location">
    <subcellularLocation>
        <location evidence="1">Cell membrane</location>
        <topology evidence="1">Multi-pass membrane protein</topology>
    </subcellularLocation>
</comment>
<proteinExistence type="predicted"/>
<reference evidence="14" key="1">
    <citation type="submission" date="2016-10" db="EMBL/GenBank/DDBJ databases">
        <authorList>
            <person name="Varghese N."/>
            <person name="Submissions S."/>
        </authorList>
    </citation>
    <scope>NUCLEOTIDE SEQUENCE [LARGE SCALE GENOMIC DNA]</scope>
    <source>
        <strain evidence="14">DSM 18887</strain>
    </source>
</reference>
<dbReference type="Gene3D" id="3.90.70.10">
    <property type="entry name" value="Cysteine proteinases"/>
    <property type="match status" value="1"/>
</dbReference>
<dbReference type="InterPro" id="IPR036640">
    <property type="entry name" value="ABC1_TM_sf"/>
</dbReference>
<dbReference type="CDD" id="cd18587">
    <property type="entry name" value="ABC_6TM_LapB_like"/>
    <property type="match status" value="1"/>
</dbReference>
<feature type="transmembrane region" description="Helical" evidence="9">
    <location>
        <begin position="309"/>
        <end position="326"/>
    </location>
</feature>
<evidence type="ECO:0000256" key="1">
    <source>
        <dbReference type="ARBA" id="ARBA00004651"/>
    </source>
</evidence>
<feature type="domain" description="Peptidase C39" evidence="12">
    <location>
        <begin position="13"/>
        <end position="137"/>
    </location>
</feature>
<dbReference type="PROSITE" id="PS50929">
    <property type="entry name" value="ABC_TM1F"/>
    <property type="match status" value="1"/>
</dbReference>
<dbReference type="Gene3D" id="1.20.1560.10">
    <property type="entry name" value="ABC transporter type 1, transmembrane domain"/>
    <property type="match status" value="1"/>
</dbReference>
<feature type="transmembrane region" description="Helical" evidence="9">
    <location>
        <begin position="405"/>
        <end position="431"/>
    </location>
</feature>
<dbReference type="InterPro" id="IPR027417">
    <property type="entry name" value="P-loop_NTPase"/>
</dbReference>
<dbReference type="InterPro" id="IPR003439">
    <property type="entry name" value="ABC_transporter-like_ATP-bd"/>
</dbReference>
<accession>A0A1H9G1C7</accession>
<dbReference type="PROSITE" id="PS50893">
    <property type="entry name" value="ABC_TRANSPORTER_2"/>
    <property type="match status" value="1"/>
</dbReference>
<evidence type="ECO:0000259" key="10">
    <source>
        <dbReference type="PROSITE" id="PS50893"/>
    </source>
</evidence>
<dbReference type="STRING" id="355243.SAMN03080615_01560"/>
<keyword evidence="2" id="KW-0813">Transport</keyword>
<dbReference type="GO" id="GO:0016887">
    <property type="term" value="F:ATP hydrolysis activity"/>
    <property type="evidence" value="ECO:0007669"/>
    <property type="project" value="InterPro"/>
</dbReference>
<evidence type="ECO:0000256" key="5">
    <source>
        <dbReference type="ARBA" id="ARBA00022741"/>
    </source>
</evidence>
<feature type="transmembrane region" description="Helical" evidence="9">
    <location>
        <begin position="207"/>
        <end position="224"/>
    </location>
</feature>
<evidence type="ECO:0000259" key="11">
    <source>
        <dbReference type="PROSITE" id="PS50929"/>
    </source>
</evidence>
<organism evidence="13 14">
    <name type="scientific">Amphritea atlantica</name>
    <dbReference type="NCBI Taxonomy" id="355243"/>
    <lineage>
        <taxon>Bacteria</taxon>
        <taxon>Pseudomonadati</taxon>
        <taxon>Pseudomonadota</taxon>
        <taxon>Gammaproteobacteria</taxon>
        <taxon>Oceanospirillales</taxon>
        <taxon>Oceanospirillaceae</taxon>
        <taxon>Amphritea</taxon>
    </lineage>
</organism>
<dbReference type="InterPro" id="IPR003593">
    <property type="entry name" value="AAA+_ATPase"/>
</dbReference>
<evidence type="ECO:0000256" key="6">
    <source>
        <dbReference type="ARBA" id="ARBA00022840"/>
    </source>
</evidence>
<dbReference type="RefSeq" id="WP_091356215.1">
    <property type="nucleotide sequence ID" value="NZ_AP025284.1"/>
</dbReference>
<dbReference type="GO" id="GO:0140359">
    <property type="term" value="F:ABC-type transporter activity"/>
    <property type="evidence" value="ECO:0007669"/>
    <property type="project" value="InterPro"/>
</dbReference>
<dbReference type="GO" id="GO:0006508">
    <property type="term" value="P:proteolysis"/>
    <property type="evidence" value="ECO:0007669"/>
    <property type="project" value="InterPro"/>
</dbReference>
<dbReference type="EMBL" id="FOGB01000003">
    <property type="protein sequence ID" value="SEQ43940.1"/>
    <property type="molecule type" value="Genomic_DNA"/>
</dbReference>
<feature type="domain" description="ABC transmembrane type-1" evidence="11">
    <location>
        <begin position="173"/>
        <end position="451"/>
    </location>
</feature>
<dbReference type="Proteomes" id="UP000198749">
    <property type="component" value="Unassembled WGS sequence"/>
</dbReference>
<dbReference type="InterPro" id="IPR005074">
    <property type="entry name" value="Peptidase_C39"/>
</dbReference>
<dbReference type="SMART" id="SM00382">
    <property type="entry name" value="AAA"/>
    <property type="match status" value="1"/>
</dbReference>
<dbReference type="PANTHER" id="PTHR24221">
    <property type="entry name" value="ATP-BINDING CASSETTE SUB-FAMILY B"/>
    <property type="match status" value="1"/>
</dbReference>
<dbReference type="GO" id="GO:0005524">
    <property type="term" value="F:ATP binding"/>
    <property type="evidence" value="ECO:0007669"/>
    <property type="project" value="UniProtKB-KW"/>
</dbReference>
<dbReference type="Gene3D" id="3.40.50.300">
    <property type="entry name" value="P-loop containing nucleotide triphosphate hydrolases"/>
    <property type="match status" value="1"/>
</dbReference>
<protein>
    <submittedName>
        <fullName evidence="13">ATP-binding cassette, subfamily C, LapB</fullName>
    </submittedName>
</protein>
<keyword evidence="6 13" id="KW-0067">ATP-binding</keyword>
<dbReference type="GO" id="GO:0005886">
    <property type="term" value="C:plasma membrane"/>
    <property type="evidence" value="ECO:0007669"/>
    <property type="project" value="UniProtKB-SubCell"/>
</dbReference>
<dbReference type="SUPFAM" id="SSF90123">
    <property type="entry name" value="ABC transporter transmembrane region"/>
    <property type="match status" value="1"/>
</dbReference>
<dbReference type="PROSITE" id="PS50990">
    <property type="entry name" value="PEPTIDASE_C39"/>
    <property type="match status" value="1"/>
</dbReference>
<dbReference type="Pfam" id="PF00005">
    <property type="entry name" value="ABC_tran"/>
    <property type="match status" value="1"/>
</dbReference>